<proteinExistence type="predicted"/>
<accession>G4D5K1</accession>
<dbReference type="HOGENOM" id="CLU_2684588_0_0_9"/>
<reference evidence="1 2" key="1">
    <citation type="submission" date="2011-06" db="EMBL/GenBank/DDBJ databases">
        <authorList>
            <person name="Muzny D."/>
            <person name="Qin X."/>
            <person name="Deng J."/>
            <person name="Jiang H."/>
            <person name="Liu Y."/>
            <person name="Qu J."/>
            <person name="Song X.-Z."/>
            <person name="Zhang L."/>
            <person name="Thornton R."/>
            <person name="Coyle M."/>
            <person name="Francisco L."/>
            <person name="Jackson L."/>
            <person name="Javaid M."/>
            <person name="Korchina V."/>
            <person name="Kovar C."/>
            <person name="Mata R."/>
            <person name="Mathew T."/>
            <person name="Ngo R."/>
            <person name="Nguyen L."/>
            <person name="Nguyen N."/>
            <person name="Okwuonu G."/>
            <person name="Ongeri F."/>
            <person name="Pham C."/>
            <person name="Simmons D."/>
            <person name="Wilczek-Boney K."/>
            <person name="Hale W."/>
            <person name="Jakkamsetti A."/>
            <person name="Pham P."/>
            <person name="Ruth R."/>
            <person name="San Lucas F."/>
            <person name="Warren J."/>
            <person name="Zhang J."/>
            <person name="Zhao Z."/>
            <person name="Zhou C."/>
            <person name="Zhu D."/>
            <person name="Lee S."/>
            <person name="Bess C."/>
            <person name="Blankenburg K."/>
            <person name="Forbes L."/>
            <person name="Fu Q."/>
            <person name="Gubbala S."/>
            <person name="Hirani K."/>
            <person name="Jayaseelan J.C."/>
            <person name="Lara F."/>
            <person name="Munidasa M."/>
            <person name="Palculict T."/>
            <person name="Patil S."/>
            <person name="Pu L.-L."/>
            <person name="Saada N."/>
            <person name="Tang L."/>
            <person name="Weissenberger G."/>
            <person name="Zhu Y."/>
            <person name="Hemphill L."/>
            <person name="Shang Y."/>
            <person name="Youmans B."/>
            <person name="Ayvaz T."/>
            <person name="Ross M."/>
            <person name="Santibanez J."/>
            <person name="Aqrawi P."/>
            <person name="Gross S."/>
            <person name="Joshi V."/>
            <person name="Fowler G."/>
            <person name="Nazareth L."/>
            <person name="Reid J."/>
            <person name="Worley K."/>
            <person name="Petrosino J."/>
            <person name="Highlander S."/>
            <person name="Gibbs R."/>
        </authorList>
    </citation>
    <scope>NUCLEOTIDE SEQUENCE [LARGE SCALE GENOMIC DNA]</scope>
    <source>
        <strain evidence="1 2">ATCC 29427</strain>
    </source>
</reference>
<evidence type="ECO:0000313" key="2">
    <source>
        <dbReference type="Proteomes" id="UP000003422"/>
    </source>
</evidence>
<name>G4D5K1_9FIRM</name>
<dbReference type="EMBL" id="AGBB01000163">
    <property type="protein sequence ID" value="EGY78667.1"/>
    <property type="molecule type" value="Genomic_DNA"/>
</dbReference>
<dbReference type="PATRIC" id="fig|997350.3.peg.1615"/>
<organism evidence="1 2">
    <name type="scientific">Peptoniphilus indolicus ATCC 29427</name>
    <dbReference type="NCBI Taxonomy" id="997350"/>
    <lineage>
        <taxon>Bacteria</taxon>
        <taxon>Bacillati</taxon>
        <taxon>Bacillota</taxon>
        <taxon>Tissierellia</taxon>
        <taxon>Tissierellales</taxon>
        <taxon>Peptoniphilaceae</taxon>
        <taxon>Peptoniphilus</taxon>
    </lineage>
</organism>
<dbReference type="AlphaFoldDB" id="G4D5K1"/>
<keyword evidence="2" id="KW-1185">Reference proteome</keyword>
<dbReference type="Proteomes" id="UP000003422">
    <property type="component" value="Unassembled WGS sequence"/>
</dbReference>
<gene>
    <name evidence="1" type="ORF">HMPREF9129_1681</name>
</gene>
<evidence type="ECO:0000313" key="1">
    <source>
        <dbReference type="EMBL" id="EGY78667.1"/>
    </source>
</evidence>
<sequence length="74" mass="8740">MIILNAHIKLLNDNSVYINDLEKIIHKKDGKVLEDSFPEFVFYANYFYNFIGVDNSLSVWGKDIHHVEFSKTKY</sequence>
<comment type="caution">
    <text evidence="1">The sequence shown here is derived from an EMBL/GenBank/DDBJ whole genome shotgun (WGS) entry which is preliminary data.</text>
</comment>
<protein>
    <submittedName>
        <fullName evidence="1">Uncharacterized protein</fullName>
    </submittedName>
</protein>